<dbReference type="WBParaSite" id="Pan_g10735.t1">
    <property type="protein sequence ID" value="Pan_g10735.t1"/>
    <property type="gene ID" value="Pan_g10735"/>
</dbReference>
<dbReference type="InterPro" id="IPR006140">
    <property type="entry name" value="D-isomer_DH_NAD-bd"/>
</dbReference>
<comment type="similarity">
    <text evidence="3">Belongs to the D-isomer specific 2-hydroxyacid dehydrogenase family.</text>
</comment>
<dbReference type="Pfam" id="PF02826">
    <property type="entry name" value="2-Hacid_dh_C"/>
    <property type="match status" value="1"/>
</dbReference>
<accession>A0A7E4UN45</accession>
<dbReference type="Gene3D" id="3.40.50.720">
    <property type="entry name" value="NAD(P)-binding Rossmann-like Domain"/>
    <property type="match status" value="2"/>
</dbReference>
<dbReference type="InterPro" id="IPR006139">
    <property type="entry name" value="D-isomer_2_OHA_DH_cat_dom"/>
</dbReference>
<evidence type="ECO:0000256" key="1">
    <source>
        <dbReference type="ARBA" id="ARBA00023002"/>
    </source>
</evidence>
<dbReference type="SUPFAM" id="SSF52283">
    <property type="entry name" value="Formate/glycerate dehydrogenase catalytic domain-like"/>
    <property type="match status" value="1"/>
</dbReference>
<proteinExistence type="inferred from homology"/>
<evidence type="ECO:0000256" key="2">
    <source>
        <dbReference type="ARBA" id="ARBA00073306"/>
    </source>
</evidence>
<dbReference type="PANTHER" id="PTHR10996:SF277">
    <property type="entry name" value="GLYOXYLATE REDUCTASE_HYDROXYPYRUVATE REDUCTASE"/>
    <property type="match status" value="1"/>
</dbReference>
<dbReference type="GO" id="GO:0008465">
    <property type="term" value="F:hydroxypyruvate reductase (NADH) activity"/>
    <property type="evidence" value="ECO:0007669"/>
    <property type="project" value="TreeGrafter"/>
</dbReference>
<evidence type="ECO:0000259" key="5">
    <source>
        <dbReference type="Pfam" id="PF02826"/>
    </source>
</evidence>
<dbReference type="GO" id="GO:0030267">
    <property type="term" value="F:glyoxylate reductase (NADPH) activity"/>
    <property type="evidence" value="ECO:0007669"/>
    <property type="project" value="TreeGrafter"/>
</dbReference>
<sequence length="351" mass="38689">MTISFRFLLSSRGLPRWGIPGTSALSNRSLILNTMSNKQFKVVITEKEPPYNKIKEIAEVYQNPNGGSLARDILLEQSKDADAILCLLRDKIDKELLDNAPKLKVVSTLSVGYEHIDLDECRKRGIRVGNTPDVLTATTAELGATLTLTAARRIVEAADTARNGGWNIWTPYWLCGRGINGATVGIYGLGRIGEGVAKRLKGFEPKRIIYTNRKPKENSEYEFVQLDELLKQSDFLIVTVNAATIEQQFFNLEKFKKMKPTAVFVNISRGCVVNQDDLYTALKEGIIGAAGLDVTVPEPLPTDNPLFSLKNCVILPHIGSATMETRDAMVNLSEDNLINGLTGKPIIGPLE</sequence>
<dbReference type="GO" id="GO:0051287">
    <property type="term" value="F:NAD binding"/>
    <property type="evidence" value="ECO:0007669"/>
    <property type="project" value="InterPro"/>
</dbReference>
<dbReference type="InterPro" id="IPR036291">
    <property type="entry name" value="NAD(P)-bd_dom_sf"/>
</dbReference>
<keyword evidence="1 3" id="KW-0560">Oxidoreductase</keyword>
<dbReference type="AlphaFoldDB" id="A0A7E4UN45"/>
<dbReference type="PROSITE" id="PS00065">
    <property type="entry name" value="D_2_HYDROXYACID_DH_1"/>
    <property type="match status" value="1"/>
</dbReference>
<dbReference type="GO" id="GO:0005829">
    <property type="term" value="C:cytosol"/>
    <property type="evidence" value="ECO:0007669"/>
    <property type="project" value="TreeGrafter"/>
</dbReference>
<organism evidence="6 7">
    <name type="scientific">Panagrellus redivivus</name>
    <name type="common">Microworm</name>
    <dbReference type="NCBI Taxonomy" id="6233"/>
    <lineage>
        <taxon>Eukaryota</taxon>
        <taxon>Metazoa</taxon>
        <taxon>Ecdysozoa</taxon>
        <taxon>Nematoda</taxon>
        <taxon>Chromadorea</taxon>
        <taxon>Rhabditida</taxon>
        <taxon>Tylenchina</taxon>
        <taxon>Panagrolaimomorpha</taxon>
        <taxon>Panagrolaimoidea</taxon>
        <taxon>Panagrolaimidae</taxon>
        <taxon>Panagrellus</taxon>
    </lineage>
</organism>
<dbReference type="FunFam" id="3.40.50.720:FF:000026">
    <property type="entry name" value="Glyoxylate/hydroxypyruvate reductase B"/>
    <property type="match status" value="1"/>
</dbReference>
<dbReference type="PROSITE" id="PS00671">
    <property type="entry name" value="D_2_HYDROXYACID_DH_3"/>
    <property type="match status" value="1"/>
</dbReference>
<dbReference type="InterPro" id="IPR029753">
    <property type="entry name" value="D-isomer_DH_CS"/>
</dbReference>
<dbReference type="SUPFAM" id="SSF51735">
    <property type="entry name" value="NAD(P)-binding Rossmann-fold domains"/>
    <property type="match status" value="1"/>
</dbReference>
<evidence type="ECO:0000313" key="7">
    <source>
        <dbReference type="WBParaSite" id="Pan_g10735.t1"/>
    </source>
</evidence>
<evidence type="ECO:0000259" key="4">
    <source>
        <dbReference type="Pfam" id="PF00389"/>
    </source>
</evidence>
<dbReference type="Proteomes" id="UP000492821">
    <property type="component" value="Unassembled WGS sequence"/>
</dbReference>
<evidence type="ECO:0000313" key="6">
    <source>
        <dbReference type="Proteomes" id="UP000492821"/>
    </source>
</evidence>
<evidence type="ECO:0000256" key="3">
    <source>
        <dbReference type="RuleBase" id="RU003719"/>
    </source>
</evidence>
<feature type="domain" description="D-isomer specific 2-hydroxyacid dehydrogenase catalytic" evidence="4">
    <location>
        <begin position="60"/>
        <end position="347"/>
    </location>
</feature>
<protein>
    <recommendedName>
        <fullName evidence="2">Glyoxylate reductase/hydroxypyruvate reductase</fullName>
    </recommendedName>
</protein>
<dbReference type="PANTHER" id="PTHR10996">
    <property type="entry name" value="2-HYDROXYACID DEHYDROGENASE-RELATED"/>
    <property type="match status" value="1"/>
</dbReference>
<name>A0A7E4UN45_PANRE</name>
<dbReference type="InterPro" id="IPR029752">
    <property type="entry name" value="D-isomer_DH_CS1"/>
</dbReference>
<dbReference type="CDD" id="cd05301">
    <property type="entry name" value="GDH"/>
    <property type="match status" value="1"/>
</dbReference>
<dbReference type="InterPro" id="IPR050223">
    <property type="entry name" value="D-isomer_2-hydroxyacid_DH"/>
</dbReference>
<feature type="domain" description="D-isomer specific 2-hydroxyacid dehydrogenase NAD-binding" evidence="5">
    <location>
        <begin position="145"/>
        <end position="319"/>
    </location>
</feature>
<reference evidence="7" key="2">
    <citation type="submission" date="2020-10" db="UniProtKB">
        <authorList>
            <consortium name="WormBaseParasite"/>
        </authorList>
    </citation>
    <scope>IDENTIFICATION</scope>
</reference>
<reference evidence="6" key="1">
    <citation type="journal article" date="2013" name="Genetics">
        <title>The draft genome and transcriptome of Panagrellus redivivus are shaped by the harsh demands of a free-living lifestyle.</title>
        <authorList>
            <person name="Srinivasan J."/>
            <person name="Dillman A.R."/>
            <person name="Macchietto M.G."/>
            <person name="Heikkinen L."/>
            <person name="Lakso M."/>
            <person name="Fracchia K.M."/>
            <person name="Antoshechkin I."/>
            <person name="Mortazavi A."/>
            <person name="Wong G."/>
            <person name="Sternberg P.W."/>
        </authorList>
    </citation>
    <scope>NUCLEOTIDE SEQUENCE [LARGE SCALE GENOMIC DNA]</scope>
    <source>
        <strain evidence="6">MT8872</strain>
    </source>
</reference>
<dbReference type="Pfam" id="PF00389">
    <property type="entry name" value="2-Hacid_dh"/>
    <property type="match status" value="1"/>
</dbReference>
<keyword evidence="6" id="KW-1185">Reference proteome</keyword>